<name>A0A0A9HB26_ARUDO</name>
<proteinExistence type="predicted"/>
<accession>A0A0A9HB26</accession>
<protein>
    <submittedName>
        <fullName evidence="1">Uncharacterized protein</fullName>
    </submittedName>
</protein>
<dbReference type="AlphaFoldDB" id="A0A0A9HB26"/>
<evidence type="ECO:0000313" key="1">
    <source>
        <dbReference type="EMBL" id="JAE30083.1"/>
    </source>
</evidence>
<reference evidence="1" key="1">
    <citation type="submission" date="2014-09" db="EMBL/GenBank/DDBJ databases">
        <authorList>
            <person name="Magalhaes I.L.F."/>
            <person name="Oliveira U."/>
            <person name="Santos F.R."/>
            <person name="Vidigal T.H.D.A."/>
            <person name="Brescovit A.D."/>
            <person name="Santos A.J."/>
        </authorList>
    </citation>
    <scope>NUCLEOTIDE SEQUENCE</scope>
    <source>
        <tissue evidence="1">Shoot tissue taken approximately 20 cm above the soil surface</tissue>
    </source>
</reference>
<dbReference type="EMBL" id="GBRH01167813">
    <property type="protein sequence ID" value="JAE30083.1"/>
    <property type="molecule type" value="Transcribed_RNA"/>
</dbReference>
<sequence length="26" mass="2928">MVQPCLPNTQIMTNIQINMLQLAAKI</sequence>
<reference evidence="1" key="2">
    <citation type="journal article" date="2015" name="Data Brief">
        <title>Shoot transcriptome of the giant reed, Arundo donax.</title>
        <authorList>
            <person name="Barrero R.A."/>
            <person name="Guerrero F.D."/>
            <person name="Moolhuijzen P."/>
            <person name="Goolsby J.A."/>
            <person name="Tidwell J."/>
            <person name="Bellgard S.E."/>
            <person name="Bellgard M.I."/>
        </authorList>
    </citation>
    <scope>NUCLEOTIDE SEQUENCE</scope>
    <source>
        <tissue evidence="1">Shoot tissue taken approximately 20 cm above the soil surface</tissue>
    </source>
</reference>
<organism evidence="1">
    <name type="scientific">Arundo donax</name>
    <name type="common">Giant reed</name>
    <name type="synonym">Donax arundinaceus</name>
    <dbReference type="NCBI Taxonomy" id="35708"/>
    <lineage>
        <taxon>Eukaryota</taxon>
        <taxon>Viridiplantae</taxon>
        <taxon>Streptophyta</taxon>
        <taxon>Embryophyta</taxon>
        <taxon>Tracheophyta</taxon>
        <taxon>Spermatophyta</taxon>
        <taxon>Magnoliopsida</taxon>
        <taxon>Liliopsida</taxon>
        <taxon>Poales</taxon>
        <taxon>Poaceae</taxon>
        <taxon>PACMAD clade</taxon>
        <taxon>Arundinoideae</taxon>
        <taxon>Arundineae</taxon>
        <taxon>Arundo</taxon>
    </lineage>
</organism>